<dbReference type="InterPro" id="IPR000755">
    <property type="entry name" value="A_A_dipeptidase"/>
</dbReference>
<evidence type="ECO:0000256" key="7">
    <source>
        <dbReference type="ARBA" id="ARBA00023049"/>
    </source>
</evidence>
<evidence type="ECO:0000256" key="6">
    <source>
        <dbReference type="ARBA" id="ARBA00022997"/>
    </source>
</evidence>
<evidence type="ECO:0000256" key="8">
    <source>
        <dbReference type="ARBA" id="ARBA00023316"/>
    </source>
</evidence>
<name>A0A1T5E7U3_9FLAO</name>
<feature type="chain" id="PRO_5012933735" description="D-alanyl-D-alanine dipeptidase" evidence="11">
    <location>
        <begin position="21"/>
        <end position="227"/>
    </location>
</feature>
<evidence type="ECO:0000256" key="3">
    <source>
        <dbReference type="ARBA" id="ARBA00022723"/>
    </source>
</evidence>
<protein>
    <recommendedName>
        <fullName evidence="9 10">D-alanyl-D-alanine dipeptidase</fullName>
        <shortName evidence="9 10">D-Ala-D-Ala dipeptidase</shortName>
        <ecNumber evidence="9 10">3.4.13.22</ecNumber>
    </recommendedName>
</protein>
<keyword evidence="4 9" id="KW-0378">Hydrolase</keyword>
<reference evidence="12 13" key="1">
    <citation type="submission" date="2017-02" db="EMBL/GenBank/DDBJ databases">
        <authorList>
            <person name="Peterson S.W."/>
        </authorList>
    </citation>
    <scope>NUCLEOTIDE SEQUENCE [LARGE SCALE GENOMIC DNA]</scope>
    <source>
        <strain evidence="12 13">DSM 22323</strain>
    </source>
</reference>
<keyword evidence="2 9" id="KW-0645">Protease</keyword>
<keyword evidence="5 9" id="KW-0862">Zinc</keyword>
<evidence type="ECO:0000256" key="1">
    <source>
        <dbReference type="ARBA" id="ARBA00001362"/>
    </source>
</evidence>
<sequence>MNFKSFLLIVSLFFGLYSCASREDHLQEGFVYVQKEIQDIIVDLRYFGTHNFTGRPVVGYEKPVLIMSKAATQALKKVQQDLKAQGYSLKAFDAYRPQRSVTSFETWAKDINDTIAKSEFYPDVDKRDLFTLGYIASRSGHTRGSTIDLTLVDLNTGKEIDMGSPFDFFGTISHQNAPQITAQQQANRLILKQAMLKHNFKEYQEEWWHFTLKNEPFPETYFDFPIK</sequence>
<dbReference type="PIRSF" id="PIRSF026671">
    <property type="entry name" value="AA_dipeptidase"/>
    <property type="match status" value="1"/>
</dbReference>
<dbReference type="PROSITE" id="PS51257">
    <property type="entry name" value="PROKAR_LIPOPROTEIN"/>
    <property type="match status" value="1"/>
</dbReference>
<dbReference type="SUPFAM" id="SSF55166">
    <property type="entry name" value="Hedgehog/DD-peptidase"/>
    <property type="match status" value="1"/>
</dbReference>
<keyword evidence="8 10" id="KW-0961">Cell wall biogenesis/degradation</keyword>
<evidence type="ECO:0000256" key="4">
    <source>
        <dbReference type="ARBA" id="ARBA00022801"/>
    </source>
</evidence>
<feature type="binding site" evidence="9">
    <location>
        <position position="148"/>
    </location>
    <ligand>
        <name>Zn(2+)</name>
        <dbReference type="ChEBI" id="CHEBI:29105"/>
        <note>catalytic</note>
    </ligand>
</feature>
<comment type="similarity">
    <text evidence="9 10">Belongs to the peptidase M15D family.</text>
</comment>
<dbReference type="GO" id="GO:0008237">
    <property type="term" value="F:metallopeptidase activity"/>
    <property type="evidence" value="ECO:0007669"/>
    <property type="project" value="UniProtKB-KW"/>
</dbReference>
<comment type="cofactor">
    <cofactor evidence="9">
        <name>Zn(2+)</name>
        <dbReference type="ChEBI" id="CHEBI:29105"/>
    </cofactor>
    <text evidence="9">Binds 1 zinc ion per subunit.</text>
</comment>
<dbReference type="InterPro" id="IPR009045">
    <property type="entry name" value="Zn_M74/Hedgehog-like"/>
</dbReference>
<dbReference type="CDD" id="cd14817">
    <property type="entry name" value="D-Ala-D-Ala_dipeptidase_VanX"/>
    <property type="match status" value="1"/>
</dbReference>
<evidence type="ECO:0000256" key="10">
    <source>
        <dbReference type="PIRNR" id="PIRNR026671"/>
    </source>
</evidence>
<keyword evidence="6 9" id="KW-0224">Dipeptidase</keyword>
<dbReference type="STRING" id="619805.SAMN05660477_01177"/>
<feature type="binding site" evidence="9">
    <location>
        <position position="209"/>
    </location>
    <ligand>
        <name>Zn(2+)</name>
        <dbReference type="ChEBI" id="CHEBI:29105"/>
        <note>catalytic</note>
    </ligand>
</feature>
<keyword evidence="11" id="KW-0732">Signal</keyword>
<dbReference type="HAMAP" id="MF_01924">
    <property type="entry name" value="A_A_dipeptidase"/>
    <property type="match status" value="1"/>
</dbReference>
<dbReference type="AlphaFoldDB" id="A0A1T5E7U3"/>
<dbReference type="GO" id="GO:0008270">
    <property type="term" value="F:zinc ion binding"/>
    <property type="evidence" value="ECO:0007669"/>
    <property type="project" value="UniProtKB-UniRule"/>
</dbReference>
<feature type="site" description="Transition state stabilizer" evidence="9">
    <location>
        <position position="96"/>
    </location>
</feature>
<dbReference type="Pfam" id="PF01427">
    <property type="entry name" value="Peptidase_M15"/>
    <property type="match status" value="1"/>
</dbReference>
<dbReference type="Proteomes" id="UP000191112">
    <property type="component" value="Unassembled WGS sequence"/>
</dbReference>
<evidence type="ECO:0000256" key="5">
    <source>
        <dbReference type="ARBA" id="ARBA00022833"/>
    </source>
</evidence>
<proteinExistence type="inferred from homology"/>
<evidence type="ECO:0000256" key="9">
    <source>
        <dbReference type="HAMAP-Rule" id="MF_01924"/>
    </source>
</evidence>
<dbReference type="EC" id="3.4.13.22" evidence="9 10"/>
<feature type="binding site" evidence="9">
    <location>
        <position position="141"/>
    </location>
    <ligand>
        <name>Zn(2+)</name>
        <dbReference type="ChEBI" id="CHEBI:29105"/>
        <note>catalytic</note>
    </ligand>
</feature>
<organism evidence="12 13">
    <name type="scientific">Soonwooa buanensis</name>
    <dbReference type="NCBI Taxonomy" id="619805"/>
    <lineage>
        <taxon>Bacteria</taxon>
        <taxon>Pseudomonadati</taxon>
        <taxon>Bacteroidota</taxon>
        <taxon>Flavobacteriia</taxon>
        <taxon>Flavobacteriales</taxon>
        <taxon>Weeksellaceae</taxon>
        <taxon>Chryseobacterium group</taxon>
        <taxon>Soonwooa</taxon>
    </lineage>
</organism>
<dbReference type="PANTHER" id="PTHR43126:SF1">
    <property type="entry name" value="D-ALANYL-D-ALANINE DIPEPTIDASE"/>
    <property type="match status" value="1"/>
</dbReference>
<evidence type="ECO:0000313" key="13">
    <source>
        <dbReference type="Proteomes" id="UP000191112"/>
    </source>
</evidence>
<keyword evidence="3 9" id="KW-0479">Metal-binding</keyword>
<keyword evidence="13" id="KW-1185">Reference proteome</keyword>
<gene>
    <name evidence="12" type="ORF">SAMN05660477_01177</name>
</gene>
<evidence type="ECO:0000256" key="2">
    <source>
        <dbReference type="ARBA" id="ARBA00022670"/>
    </source>
</evidence>
<dbReference type="Gene3D" id="3.30.1380.10">
    <property type="match status" value="1"/>
</dbReference>
<feature type="signal peptide" evidence="11">
    <location>
        <begin position="1"/>
        <end position="20"/>
    </location>
</feature>
<dbReference type="EMBL" id="FUYZ01000003">
    <property type="protein sequence ID" value="SKB80068.1"/>
    <property type="molecule type" value="Genomic_DNA"/>
</dbReference>
<feature type="active site" description="Proton donor/acceptor" evidence="9">
    <location>
        <position position="206"/>
    </location>
</feature>
<dbReference type="RefSeq" id="WP_079666449.1">
    <property type="nucleotide sequence ID" value="NZ_FUYZ01000003.1"/>
</dbReference>
<dbReference type="OrthoDB" id="9801430at2"/>
<evidence type="ECO:0000256" key="11">
    <source>
        <dbReference type="SAM" id="SignalP"/>
    </source>
</evidence>
<dbReference type="PANTHER" id="PTHR43126">
    <property type="entry name" value="D-ALANYL-D-ALANINE DIPEPTIDASE"/>
    <property type="match status" value="1"/>
</dbReference>
<comment type="catalytic activity">
    <reaction evidence="1 9 10">
        <text>D-alanyl-D-alanine + H2O = 2 D-alanine</text>
        <dbReference type="Rhea" id="RHEA:20661"/>
        <dbReference type="ChEBI" id="CHEBI:15377"/>
        <dbReference type="ChEBI" id="CHEBI:57416"/>
        <dbReference type="ChEBI" id="CHEBI:57822"/>
        <dbReference type="EC" id="3.4.13.22"/>
    </reaction>
</comment>
<accession>A0A1T5E7U3</accession>
<dbReference type="GO" id="GO:0006508">
    <property type="term" value="P:proteolysis"/>
    <property type="evidence" value="ECO:0007669"/>
    <property type="project" value="UniProtKB-KW"/>
</dbReference>
<dbReference type="GO" id="GO:0160237">
    <property type="term" value="F:D-Ala-D-Ala dipeptidase activity"/>
    <property type="evidence" value="ECO:0007669"/>
    <property type="project" value="UniProtKB-EC"/>
</dbReference>
<dbReference type="GO" id="GO:0071555">
    <property type="term" value="P:cell wall organization"/>
    <property type="evidence" value="ECO:0007669"/>
    <property type="project" value="UniProtKB-KW"/>
</dbReference>
<comment type="function">
    <text evidence="9 10">Catalyzes hydrolysis of the D-alanyl-D-alanine dipeptide.</text>
</comment>
<keyword evidence="7 9" id="KW-0482">Metalloprotease</keyword>
<evidence type="ECO:0000313" key="12">
    <source>
        <dbReference type="EMBL" id="SKB80068.1"/>
    </source>
</evidence>